<keyword evidence="6" id="KW-0677">Repeat</keyword>
<evidence type="ECO:0000313" key="13">
    <source>
        <dbReference type="WBParaSite" id="EVEC_0000423801-mRNA-1"/>
    </source>
</evidence>
<protein>
    <recommendedName>
        <fullName evidence="9">Geranylgeranyl transferase type-2 subunit beta</fullName>
        <ecNumber evidence="9">2.5.1.60</ecNumber>
    </recommendedName>
</protein>
<dbReference type="STRING" id="51028.A0A0N4V2L0"/>
<dbReference type="GO" id="GO:0046872">
    <property type="term" value="F:metal ion binding"/>
    <property type="evidence" value="ECO:0007669"/>
    <property type="project" value="UniProtKB-KW"/>
</dbReference>
<keyword evidence="5 9" id="KW-0479">Metal-binding</keyword>
<keyword evidence="12" id="KW-1185">Reference proteome</keyword>
<proteinExistence type="inferred from homology"/>
<dbReference type="GO" id="GO:0072657">
    <property type="term" value="P:protein localization to membrane"/>
    <property type="evidence" value="ECO:0007669"/>
    <property type="project" value="UniProtKB-ARBA"/>
</dbReference>
<dbReference type="InterPro" id="IPR045089">
    <property type="entry name" value="PGGT1B-like"/>
</dbReference>
<evidence type="ECO:0000256" key="8">
    <source>
        <dbReference type="ARBA" id="ARBA00047658"/>
    </source>
</evidence>
<reference evidence="11 12" key="2">
    <citation type="submission" date="2018-10" db="EMBL/GenBank/DDBJ databases">
        <authorList>
            <consortium name="Pathogen Informatics"/>
        </authorList>
    </citation>
    <scope>NUCLEOTIDE SEQUENCE [LARGE SCALE GENOMIC DNA]</scope>
</reference>
<feature type="domain" description="Prenyltransferase alpha-alpha toroid" evidence="10">
    <location>
        <begin position="49"/>
        <end position="336"/>
    </location>
</feature>
<dbReference type="PANTHER" id="PTHR11774">
    <property type="entry name" value="GERANYLGERANYL TRANSFERASE TYPE BETA SUBUNIT"/>
    <property type="match status" value="1"/>
</dbReference>
<dbReference type="EC" id="2.5.1.60" evidence="9"/>
<dbReference type="InterPro" id="IPR026873">
    <property type="entry name" value="Ptb1"/>
</dbReference>
<dbReference type="CDD" id="cd02894">
    <property type="entry name" value="GGTase-II"/>
    <property type="match status" value="1"/>
</dbReference>
<dbReference type="GO" id="GO:0004663">
    <property type="term" value="F:Rab geranylgeranyltransferase activity"/>
    <property type="evidence" value="ECO:0007669"/>
    <property type="project" value="UniProtKB-UniRule"/>
</dbReference>
<evidence type="ECO:0000256" key="6">
    <source>
        <dbReference type="ARBA" id="ARBA00022737"/>
    </source>
</evidence>
<evidence type="ECO:0000256" key="9">
    <source>
        <dbReference type="RuleBase" id="RU365076"/>
    </source>
</evidence>
<evidence type="ECO:0000256" key="1">
    <source>
        <dbReference type="ARBA" id="ARBA00010497"/>
    </source>
</evidence>
<evidence type="ECO:0000256" key="2">
    <source>
        <dbReference type="ARBA" id="ARBA00011355"/>
    </source>
</evidence>
<evidence type="ECO:0000313" key="11">
    <source>
        <dbReference type="EMBL" id="VDD89046.1"/>
    </source>
</evidence>
<keyword evidence="3 9" id="KW-0637">Prenyltransferase</keyword>
<dbReference type="FunFam" id="1.50.10.20:FF:000012">
    <property type="entry name" value="Geranylgeranyl transferase type-2 subunit beta"/>
    <property type="match status" value="1"/>
</dbReference>
<reference evidence="13" key="1">
    <citation type="submission" date="2017-02" db="UniProtKB">
        <authorList>
            <consortium name="WormBaseParasite"/>
        </authorList>
    </citation>
    <scope>IDENTIFICATION</scope>
</reference>
<dbReference type="Gene3D" id="1.50.10.20">
    <property type="match status" value="1"/>
</dbReference>
<dbReference type="PANTHER" id="PTHR11774:SF11">
    <property type="entry name" value="GERANYLGERANYL TRANSFERASE TYPE-2 SUBUNIT BETA"/>
    <property type="match status" value="1"/>
</dbReference>
<dbReference type="Pfam" id="PF00432">
    <property type="entry name" value="Prenyltrans"/>
    <property type="match status" value="1"/>
</dbReference>
<evidence type="ECO:0000259" key="10">
    <source>
        <dbReference type="Pfam" id="PF00432"/>
    </source>
</evidence>
<dbReference type="SUPFAM" id="SSF48239">
    <property type="entry name" value="Terpenoid cyclases/Protein prenyltransferases"/>
    <property type="match status" value="1"/>
</dbReference>
<sequence length="347" mass="38620">MFFGIPSKDVILNSDTPETLNIKSHIDFIKGYVKNEDSYASFFHLTFGQLDFVVSEYLRLSGVYWCLAAMDVMHKLDDMDKERIANFVIKCQQPNGGFAPALEHDPHLLHTLSAIQASLIATFYHVMIMLDRLSDINLDATASYVAARQNEDGSFGGDEYGEVDTRFTFCAIAALFLIDRLDAVDVQKAVSFVLKCYNHDGGFGTRPGSESHAGQIYCCLGTLAITGRLEDIDIDRTGRWLAERQCTSGGLNGRPEKLPDVCYSWWVLSSLAIIRRLHWIDKASLRKFIFACQDSDGGFADRPGDVADPFHTVFGLAGLSLLNEEGLEPVDPVFCMTRKSLKTLSIC</sequence>
<name>A0A0N4V2L0_ENTVE</name>
<organism evidence="13">
    <name type="scientific">Enterobius vermicularis</name>
    <name type="common">Human pinworm</name>
    <dbReference type="NCBI Taxonomy" id="51028"/>
    <lineage>
        <taxon>Eukaryota</taxon>
        <taxon>Metazoa</taxon>
        <taxon>Ecdysozoa</taxon>
        <taxon>Nematoda</taxon>
        <taxon>Chromadorea</taxon>
        <taxon>Rhabditida</taxon>
        <taxon>Spirurina</taxon>
        <taxon>Oxyuridomorpha</taxon>
        <taxon>Oxyuroidea</taxon>
        <taxon>Oxyuridae</taxon>
        <taxon>Enterobius</taxon>
    </lineage>
</organism>
<keyword evidence="7 9" id="KW-0862">Zinc</keyword>
<evidence type="ECO:0000313" key="12">
    <source>
        <dbReference type="Proteomes" id="UP000274131"/>
    </source>
</evidence>
<dbReference type="GO" id="GO:0005968">
    <property type="term" value="C:Rab-protein geranylgeranyltransferase complex"/>
    <property type="evidence" value="ECO:0007669"/>
    <property type="project" value="UniProtKB-UniRule"/>
</dbReference>
<evidence type="ECO:0000256" key="3">
    <source>
        <dbReference type="ARBA" id="ARBA00022602"/>
    </source>
</evidence>
<dbReference type="WBParaSite" id="EVEC_0000423801-mRNA-1">
    <property type="protein sequence ID" value="EVEC_0000423801-mRNA-1"/>
    <property type="gene ID" value="EVEC_0000423801"/>
</dbReference>
<comment type="function">
    <text evidence="9">Catalyzes the transfer of a geranylgeranyl moiety from geranylgeranyl diphosphate to both cysteines of proteins with the C-terminal sequence -XXCC, -XCXC and -CCXX.</text>
</comment>
<dbReference type="EMBL" id="UXUI01007721">
    <property type="protein sequence ID" value="VDD89046.1"/>
    <property type="molecule type" value="Genomic_DNA"/>
</dbReference>
<comment type="cofactor">
    <cofactor evidence="9">
        <name>Zn(2+)</name>
        <dbReference type="ChEBI" id="CHEBI:29105"/>
    </cofactor>
    <text evidence="9">Binds 1 zinc ion per subunit.</text>
</comment>
<comment type="subunit">
    <text evidence="2">Heterodimer of an alpha and a beta subunit.</text>
</comment>
<dbReference type="AlphaFoldDB" id="A0A0N4V2L0"/>
<keyword evidence="4 9" id="KW-0808">Transferase</keyword>
<evidence type="ECO:0000256" key="7">
    <source>
        <dbReference type="ARBA" id="ARBA00022833"/>
    </source>
</evidence>
<dbReference type="Proteomes" id="UP000274131">
    <property type="component" value="Unassembled WGS sequence"/>
</dbReference>
<accession>A0A0N4V2L0</accession>
<dbReference type="InterPro" id="IPR001330">
    <property type="entry name" value="Prenyltrans"/>
</dbReference>
<comment type="catalytic activity">
    <reaction evidence="8 9">
        <text>geranylgeranyl diphosphate + L-cysteinyl-[protein] = S-geranylgeranyl-L-cysteinyl-[protein] + diphosphate</text>
        <dbReference type="Rhea" id="RHEA:21240"/>
        <dbReference type="Rhea" id="RHEA-COMP:10131"/>
        <dbReference type="Rhea" id="RHEA-COMP:11537"/>
        <dbReference type="ChEBI" id="CHEBI:29950"/>
        <dbReference type="ChEBI" id="CHEBI:33019"/>
        <dbReference type="ChEBI" id="CHEBI:57533"/>
        <dbReference type="ChEBI" id="CHEBI:86021"/>
        <dbReference type="EC" id="2.5.1.60"/>
    </reaction>
</comment>
<comment type="similarity">
    <text evidence="1 9">Belongs to the protein prenyltransferase subunit beta family.</text>
</comment>
<dbReference type="InterPro" id="IPR008930">
    <property type="entry name" value="Terpenoid_cyclase/PrenylTrfase"/>
</dbReference>
<dbReference type="OrthoDB" id="5428259at2759"/>
<gene>
    <name evidence="11" type="ORF">EVEC_LOCUS3946</name>
</gene>
<evidence type="ECO:0000256" key="5">
    <source>
        <dbReference type="ARBA" id="ARBA00022723"/>
    </source>
</evidence>
<evidence type="ECO:0000256" key="4">
    <source>
        <dbReference type="ARBA" id="ARBA00022679"/>
    </source>
</evidence>